<evidence type="ECO:0000313" key="2">
    <source>
        <dbReference type="Proteomes" id="UP001057402"/>
    </source>
</evidence>
<keyword evidence="2" id="KW-1185">Reference proteome</keyword>
<proteinExistence type="predicted"/>
<accession>A0ACB9N3J0</accession>
<organism evidence="1 2">
    <name type="scientific">Melastoma candidum</name>
    <dbReference type="NCBI Taxonomy" id="119954"/>
    <lineage>
        <taxon>Eukaryota</taxon>
        <taxon>Viridiplantae</taxon>
        <taxon>Streptophyta</taxon>
        <taxon>Embryophyta</taxon>
        <taxon>Tracheophyta</taxon>
        <taxon>Spermatophyta</taxon>
        <taxon>Magnoliopsida</taxon>
        <taxon>eudicotyledons</taxon>
        <taxon>Gunneridae</taxon>
        <taxon>Pentapetalae</taxon>
        <taxon>rosids</taxon>
        <taxon>malvids</taxon>
        <taxon>Myrtales</taxon>
        <taxon>Melastomataceae</taxon>
        <taxon>Melastomatoideae</taxon>
        <taxon>Melastomateae</taxon>
        <taxon>Melastoma</taxon>
    </lineage>
</organism>
<dbReference type="EMBL" id="CM042887">
    <property type="protein sequence ID" value="KAI4331013.1"/>
    <property type="molecule type" value="Genomic_DNA"/>
</dbReference>
<protein>
    <submittedName>
        <fullName evidence="1">Uncharacterized protein</fullName>
    </submittedName>
</protein>
<evidence type="ECO:0000313" key="1">
    <source>
        <dbReference type="EMBL" id="KAI4331013.1"/>
    </source>
</evidence>
<gene>
    <name evidence="1" type="ORF">MLD38_029244</name>
</gene>
<name>A0ACB9N3J0_9MYRT</name>
<reference evidence="2" key="1">
    <citation type="journal article" date="2023" name="Front. Plant Sci.">
        <title>Chromosomal-level genome assembly of Melastoma candidum provides insights into trichome evolution.</title>
        <authorList>
            <person name="Zhong Y."/>
            <person name="Wu W."/>
            <person name="Sun C."/>
            <person name="Zou P."/>
            <person name="Liu Y."/>
            <person name="Dai S."/>
            <person name="Zhou R."/>
        </authorList>
    </citation>
    <scope>NUCLEOTIDE SEQUENCE [LARGE SCALE GENOMIC DNA]</scope>
</reference>
<dbReference type="Proteomes" id="UP001057402">
    <property type="component" value="Chromosome 8"/>
</dbReference>
<comment type="caution">
    <text evidence="1">The sequence shown here is derived from an EMBL/GenBank/DDBJ whole genome shotgun (WGS) entry which is preliminary data.</text>
</comment>
<sequence>MISLDEYVDNMKPDQKHIYYVAADSVTSARNAPFLEKLLEKDLEVLFLVDPIDEVAIQNLKSFKEDFVDISKEDLDIGEKDEEKEKLLKQEFGHTWEWIKKRLGDKVASVQISNQLSSSPCVLVSGKFGWSANMERLMKAQTVGDAANLDFMRASLNVSLNHPHSPNDEDALRAIDLLYDTALVSSGFTPENPAELGGKIYEMMGVALSGKWSAYEQFGHQHTPTGSFPDARNWESGGGSRAREAGSQK</sequence>